<dbReference type="AlphaFoldDB" id="A0A086YCT1"/>
<dbReference type="SUPFAM" id="SSF158682">
    <property type="entry name" value="TerB-like"/>
    <property type="match status" value="1"/>
</dbReference>
<keyword evidence="2" id="KW-1185">Reference proteome</keyword>
<dbReference type="Gene3D" id="1.10.3680.10">
    <property type="entry name" value="TerB-like"/>
    <property type="match status" value="1"/>
</dbReference>
<dbReference type="STRING" id="195105.CN97_06645"/>
<accession>A0A086YCT1</accession>
<dbReference type="Proteomes" id="UP000028826">
    <property type="component" value="Unassembled WGS sequence"/>
</dbReference>
<dbReference type="OrthoDB" id="5402150at2"/>
<name>A0A086YCT1_9RHOB</name>
<dbReference type="RefSeq" id="WP_035706428.1">
    <property type="nucleotide sequence ID" value="NZ_CAMIFG010000009.1"/>
</dbReference>
<protein>
    <submittedName>
        <fullName evidence="1">Uncharacterized protein</fullName>
    </submittedName>
</protein>
<organism evidence="1 2">
    <name type="scientific">Haematobacter massiliensis</name>
    <dbReference type="NCBI Taxonomy" id="195105"/>
    <lineage>
        <taxon>Bacteria</taxon>
        <taxon>Pseudomonadati</taxon>
        <taxon>Pseudomonadota</taxon>
        <taxon>Alphaproteobacteria</taxon>
        <taxon>Rhodobacterales</taxon>
        <taxon>Paracoccaceae</taxon>
        <taxon>Haematobacter</taxon>
    </lineage>
</organism>
<dbReference type="eggNOG" id="COG4103">
    <property type="taxonomic scope" value="Bacteria"/>
</dbReference>
<evidence type="ECO:0000313" key="1">
    <source>
        <dbReference type="EMBL" id="KFI32081.1"/>
    </source>
</evidence>
<dbReference type="InterPro" id="IPR007791">
    <property type="entry name" value="DjlA_N"/>
</dbReference>
<dbReference type="InterPro" id="IPR029024">
    <property type="entry name" value="TerB-like"/>
</dbReference>
<dbReference type="Pfam" id="PF05099">
    <property type="entry name" value="TerB"/>
    <property type="match status" value="1"/>
</dbReference>
<sequence>MLQDLIRLFTGATDRHSFATDDVRLALTALLVRVARVDGTYSGEESDRIARIVGTRFALGPFEAASLLREAEELEKVAPDTVRFTRVIKDAVAYEEREGVMEALWDVALADGIRNQEENAMLRLTANLLGVNDRDSALARQRVESRRA</sequence>
<evidence type="ECO:0000313" key="2">
    <source>
        <dbReference type="Proteomes" id="UP000028826"/>
    </source>
</evidence>
<proteinExistence type="predicted"/>
<dbReference type="EMBL" id="JGYG01000001">
    <property type="protein sequence ID" value="KFI32081.1"/>
    <property type="molecule type" value="Genomic_DNA"/>
</dbReference>
<reference evidence="1 2" key="1">
    <citation type="submission" date="2014-03" db="EMBL/GenBank/DDBJ databases">
        <title>Genome of Haematobacter massiliensis CCUG 47968.</title>
        <authorList>
            <person name="Wang D."/>
            <person name="Wang G."/>
        </authorList>
    </citation>
    <scope>NUCLEOTIDE SEQUENCE [LARGE SCALE GENOMIC DNA]</scope>
    <source>
        <strain evidence="1 2">CCUG 47968</strain>
    </source>
</reference>
<comment type="caution">
    <text evidence="1">The sequence shown here is derived from an EMBL/GenBank/DDBJ whole genome shotgun (WGS) entry which is preliminary data.</text>
</comment>
<gene>
    <name evidence="1" type="ORF">CN97_06645</name>
</gene>
<dbReference type="CDD" id="cd07313">
    <property type="entry name" value="terB_like_2"/>
    <property type="match status" value="1"/>
</dbReference>